<evidence type="ECO:0000313" key="3">
    <source>
        <dbReference type="Proteomes" id="UP000196402"/>
    </source>
</evidence>
<keyword evidence="1" id="KW-1133">Transmembrane helix</keyword>
<reference evidence="2 3" key="1">
    <citation type="submission" date="2016-07" db="EMBL/GenBank/DDBJ databases">
        <authorList>
            <consortium name="Pathogen Informatics"/>
        </authorList>
    </citation>
    <scope>NUCLEOTIDE SEQUENCE [LARGE SCALE GENOMIC DNA]</scope>
</reference>
<feature type="transmembrane region" description="Helical" evidence="1">
    <location>
        <begin position="774"/>
        <end position="797"/>
    </location>
</feature>
<organism evidence="2 3">
    <name type="scientific">Plasmodium vivax</name>
    <name type="common">malaria parasite P. vivax</name>
    <dbReference type="NCBI Taxonomy" id="5855"/>
    <lineage>
        <taxon>Eukaryota</taxon>
        <taxon>Sar</taxon>
        <taxon>Alveolata</taxon>
        <taxon>Apicomplexa</taxon>
        <taxon>Aconoidasida</taxon>
        <taxon>Haemosporida</taxon>
        <taxon>Plasmodiidae</taxon>
        <taxon>Plasmodium</taxon>
        <taxon>Plasmodium (Plasmodium)</taxon>
    </lineage>
</organism>
<protein>
    <submittedName>
        <fullName evidence="2">VIR protein</fullName>
    </submittedName>
</protein>
<dbReference type="VEuPathDB" id="PlasmoDB:PVPAM_040034700"/>
<dbReference type="EMBL" id="LT615242">
    <property type="protein sequence ID" value="SCO65743.1"/>
    <property type="molecule type" value="Genomic_DNA"/>
</dbReference>
<keyword evidence="1" id="KW-0812">Transmembrane</keyword>
<dbReference type="VEuPathDB" id="PlasmoDB:PVP01_0423800"/>
<accession>A0A1G4GT72</accession>
<dbReference type="VEuPathDB" id="PlasmoDB:PVW1_040030300"/>
<gene>
    <name evidence="2" type="ORF">PVT01_040026300</name>
</gene>
<name>A0A1G4GT72_PLAVI</name>
<dbReference type="InterPro" id="IPR008780">
    <property type="entry name" value="Plasmodium_Vir"/>
</dbReference>
<keyword evidence="1" id="KW-0472">Membrane</keyword>
<dbReference type="Proteomes" id="UP000196402">
    <property type="component" value="Chromosome 4"/>
</dbReference>
<evidence type="ECO:0000256" key="1">
    <source>
        <dbReference type="SAM" id="Phobius"/>
    </source>
</evidence>
<proteinExistence type="predicted"/>
<dbReference type="VEuPathDB" id="PlasmoDB:PVX_003505"/>
<dbReference type="Pfam" id="PF05795">
    <property type="entry name" value="Plasmodium_Vir"/>
    <property type="match status" value="3"/>
</dbReference>
<evidence type="ECO:0000313" key="2">
    <source>
        <dbReference type="EMBL" id="SCO65743.1"/>
    </source>
</evidence>
<sequence>MKELDSLEKPILNDWSLGSFDQKLSEEDIKKYAEKCQNLKSGLANSNMIPSVLCGKILRNLYSVLNKDDNDVNNCRNFNTWLASIKKKYIYTSDEIQSHFNKTEFNGKKLYQPHSCSFDWLYNEHEIDDIIKLYNFNEHIKSIKEKISSIINEKYSAFCKYVYDCIKIYKRLNTTYCKENENNPSSTLCHELKKFPLHYRTYILELDELKDKNFPSLESYTSDNEIDCLSEDDISRIHSSLLKKYRRVGSNTQTMDGRTVEHHAAGSTNKYGFFDDLAVYQTNEASSLKVSGMKWITFACTNVDWNEERYKVKATNLCERFIKYYYFLSLNMGYNMPNESKYVEYLNFWLKNKITLEKDENFTTFFYKSLEKIFDKFHLKDALLDKVHNIDSTLFNNMKILYDLYYNYNKIENEKIQSTGEVKPKCEEYVDNCKKSYLKGIGKYQESRDNDFYLALKEFDALYRNVQYRSASCRGVILAPLPELRKLEANPQKKTVQAPSKMCTLEENYTTDGDTTGNDKYENILKNLSFYKYYSTLSSSTNLNGYTDEYCSKVERLKDKYPWICKLCRLFSKNLIDISKLEDEQKSKEKCFYFQYWIYDQIRKKLSGKNNYEPDVVLTLLDVALNINFNLRNNHCTMIYDSSISMEGWKEMKELHDYFEGYDNIKSYRPSDGDGEKLLCEYLTHINELYEKHIKESCVCIRKPNFFCLEKFPHYFKCDKKYYPNALLSSFKCNMEETSQSVESLFKSVTIDNESLTKSITSPEACTGLLCDPFYVFNLLAFGVLGLFSTFFVFYKFTPLGSRFQRKSLKKKQFLYAVQERDRHHSLAEDSERAYGNPSRRRLQLAYQAE</sequence>
<dbReference type="AlphaFoldDB" id="A0A1G4GT72"/>